<protein>
    <recommendedName>
        <fullName evidence="3">SMP-30/Gluconolaconase/LRE-like region</fullName>
    </recommendedName>
</protein>
<evidence type="ECO:0000313" key="2">
    <source>
        <dbReference type="Proteomes" id="UP000315750"/>
    </source>
</evidence>
<dbReference type="SUPFAM" id="SSF101898">
    <property type="entry name" value="NHL repeat"/>
    <property type="match status" value="1"/>
</dbReference>
<evidence type="ECO:0000313" key="1">
    <source>
        <dbReference type="EMBL" id="QDU55812.1"/>
    </source>
</evidence>
<sequence>MCHALAVFAMATPHAWAEGPDSPAEVEFQVLAEGLKDPGLVVIRPGGSRSGPDLLFAERAAGRVLGIDSTVESPKVQTVLEGFDTTTGPAPASLVFRSRNRLLAALSGTSDQPALVCEYNLDDDRLPMDSSDRHVMLKYQSDSAISFTAMDRDHDGILLATGEHHWLLRGKLQDGPAANLKRFVKTSSATNIGNPTALVFSEKGYVVVSEAGTGEPAATCRLVFYHPVNQIAAPLMVLDTGLEHITDLAYSENTGNLYATNLAADSPERCGVYRLQATFDAETNQQTCNAVLVAQVDHPTSLAFANDGSLYITNAGKGQLLKGPKSF</sequence>
<dbReference type="Proteomes" id="UP000315750">
    <property type="component" value="Chromosome"/>
</dbReference>
<name>A0A518AM66_9BACT</name>
<dbReference type="EMBL" id="CP036278">
    <property type="protein sequence ID" value="QDU55812.1"/>
    <property type="molecule type" value="Genomic_DNA"/>
</dbReference>
<proteinExistence type="predicted"/>
<dbReference type="Gene3D" id="2.120.10.30">
    <property type="entry name" value="TolB, C-terminal domain"/>
    <property type="match status" value="1"/>
</dbReference>
<accession>A0A518AM66</accession>
<keyword evidence="2" id="KW-1185">Reference proteome</keyword>
<dbReference type="KEGG" id="amuc:Pan181_20080"/>
<dbReference type="AlphaFoldDB" id="A0A518AM66"/>
<evidence type="ECO:0008006" key="3">
    <source>
        <dbReference type="Google" id="ProtNLM"/>
    </source>
</evidence>
<dbReference type="InterPro" id="IPR011042">
    <property type="entry name" value="6-blade_b-propeller_TolB-like"/>
</dbReference>
<reference evidence="1 2" key="1">
    <citation type="submission" date="2019-02" db="EMBL/GenBank/DDBJ databases">
        <title>Deep-cultivation of Planctomycetes and their phenomic and genomic characterization uncovers novel biology.</title>
        <authorList>
            <person name="Wiegand S."/>
            <person name="Jogler M."/>
            <person name="Boedeker C."/>
            <person name="Pinto D."/>
            <person name="Vollmers J."/>
            <person name="Rivas-Marin E."/>
            <person name="Kohn T."/>
            <person name="Peeters S.H."/>
            <person name="Heuer A."/>
            <person name="Rast P."/>
            <person name="Oberbeckmann S."/>
            <person name="Bunk B."/>
            <person name="Jeske O."/>
            <person name="Meyerdierks A."/>
            <person name="Storesund J.E."/>
            <person name="Kallscheuer N."/>
            <person name="Luecker S."/>
            <person name="Lage O.M."/>
            <person name="Pohl T."/>
            <person name="Merkel B.J."/>
            <person name="Hornburger P."/>
            <person name="Mueller R.-W."/>
            <person name="Bruemmer F."/>
            <person name="Labrenz M."/>
            <person name="Spormann A.M."/>
            <person name="Op den Camp H."/>
            <person name="Overmann J."/>
            <person name="Amann R."/>
            <person name="Jetten M.S.M."/>
            <person name="Mascher T."/>
            <person name="Medema M.H."/>
            <person name="Devos D.P."/>
            <person name="Kaster A.-K."/>
            <person name="Ovreas L."/>
            <person name="Rohde M."/>
            <person name="Galperin M.Y."/>
            <person name="Jogler C."/>
        </authorList>
    </citation>
    <scope>NUCLEOTIDE SEQUENCE [LARGE SCALE GENOMIC DNA]</scope>
    <source>
        <strain evidence="1 2">Pan181</strain>
    </source>
</reference>
<gene>
    <name evidence="1" type="ORF">Pan181_20080</name>
</gene>
<organism evidence="1 2">
    <name type="scientific">Aeoliella mucimassa</name>
    <dbReference type="NCBI Taxonomy" id="2527972"/>
    <lineage>
        <taxon>Bacteria</taxon>
        <taxon>Pseudomonadati</taxon>
        <taxon>Planctomycetota</taxon>
        <taxon>Planctomycetia</taxon>
        <taxon>Pirellulales</taxon>
        <taxon>Lacipirellulaceae</taxon>
        <taxon>Aeoliella</taxon>
    </lineage>
</organism>